<dbReference type="Proteomes" id="UP000192095">
    <property type="component" value="Chromosome"/>
</dbReference>
<dbReference type="EMBL" id="CP015902">
    <property type="protein sequence ID" value="WMD27512.1"/>
    <property type="molecule type" value="Genomic_DNA"/>
</dbReference>
<evidence type="ECO:0000313" key="1">
    <source>
        <dbReference type="EMBL" id="WMD27512.1"/>
    </source>
</evidence>
<gene>
    <name evidence="1" type="ORF">LLUC06_02960</name>
</gene>
<protein>
    <submittedName>
        <fullName evidence="1">Uncharacterized protein</fullName>
    </submittedName>
</protein>
<name>A0AAF0P165_LACLL</name>
<proteinExistence type="predicted"/>
<accession>A0AAF0P165</accession>
<dbReference type="RefSeq" id="WP_259761513.1">
    <property type="nucleotide sequence ID" value="NZ_CP015902.2"/>
</dbReference>
<reference evidence="1 2" key="1">
    <citation type="journal article" date="2017" name="BMC Genomics">
        <title>Comparative and functional genomics of the Lactococcus lactis taxon; insights into evolution and niche adaptation.</title>
        <authorList>
            <person name="Kelleher P."/>
            <person name="Bottacini F."/>
            <person name="Mahony J."/>
            <person name="Kilcawley K.N."/>
            <person name="van Sinderen D."/>
        </authorList>
    </citation>
    <scope>NUCLEOTIDE SEQUENCE [LARGE SCALE GENOMIC DNA]</scope>
    <source>
        <strain evidence="1 2">UC06</strain>
    </source>
</reference>
<evidence type="ECO:0000313" key="2">
    <source>
        <dbReference type="Proteomes" id="UP000192095"/>
    </source>
</evidence>
<sequence>MILLLAKITDSLFNHSVSKMRPKRAFYRWLKELSAELIILSFVSDQSEHFIDS</sequence>
<dbReference type="AlphaFoldDB" id="A0AAF0P165"/>
<organism evidence="1 2">
    <name type="scientific">Lactococcus lactis subsp. lactis</name>
    <name type="common">Streptococcus lactis</name>
    <dbReference type="NCBI Taxonomy" id="1360"/>
    <lineage>
        <taxon>Bacteria</taxon>
        <taxon>Bacillati</taxon>
        <taxon>Bacillota</taxon>
        <taxon>Bacilli</taxon>
        <taxon>Lactobacillales</taxon>
        <taxon>Streptococcaceae</taxon>
        <taxon>Lactococcus</taxon>
    </lineage>
</organism>